<comment type="caution">
    <text evidence="5">The sequence shown here is derived from an EMBL/GenBank/DDBJ whole genome shotgun (WGS) entry which is preliminary data.</text>
</comment>
<dbReference type="PANTHER" id="PTHR42711">
    <property type="entry name" value="ABC TRANSPORTER ATP-BINDING PROTEIN"/>
    <property type="match status" value="1"/>
</dbReference>
<dbReference type="Proteomes" id="UP000218896">
    <property type="component" value="Unassembled WGS sequence"/>
</dbReference>
<evidence type="ECO:0000313" key="6">
    <source>
        <dbReference type="Proteomes" id="UP000218896"/>
    </source>
</evidence>
<reference evidence="5 6" key="1">
    <citation type="submission" date="2017-08" db="EMBL/GenBank/DDBJ databases">
        <title>Halovibrio sewagensis sp. nov., isolated from wastewater of high salinity.</title>
        <authorList>
            <person name="Dong X."/>
            <person name="Zhang G."/>
        </authorList>
    </citation>
    <scope>NUCLEOTIDE SEQUENCE [LARGE SCALE GENOMIC DNA]</scope>
    <source>
        <strain evidence="5 6">YL5-2</strain>
    </source>
</reference>
<gene>
    <name evidence="5" type="ORF">CK501_01330</name>
</gene>
<organism evidence="5 6">
    <name type="scientific">Halovibrio salipaludis</name>
    <dbReference type="NCBI Taxonomy" id="2032626"/>
    <lineage>
        <taxon>Bacteria</taxon>
        <taxon>Pseudomonadati</taxon>
        <taxon>Pseudomonadota</taxon>
        <taxon>Gammaproteobacteria</taxon>
        <taxon>Oceanospirillales</taxon>
        <taxon>Halomonadaceae</taxon>
        <taxon>Halovibrio</taxon>
    </lineage>
</organism>
<evidence type="ECO:0000259" key="4">
    <source>
        <dbReference type="PROSITE" id="PS50893"/>
    </source>
</evidence>
<keyword evidence="2" id="KW-0547">Nucleotide-binding</keyword>
<dbReference type="OrthoDB" id="9781337at2"/>
<keyword evidence="1" id="KW-0813">Transport</keyword>
<proteinExistence type="predicted"/>
<dbReference type="RefSeq" id="WP_095615923.1">
    <property type="nucleotide sequence ID" value="NZ_NSKD01000001.1"/>
</dbReference>
<protein>
    <submittedName>
        <fullName evidence="5">ABC transporter</fullName>
    </submittedName>
</protein>
<evidence type="ECO:0000256" key="3">
    <source>
        <dbReference type="ARBA" id="ARBA00022840"/>
    </source>
</evidence>
<name>A0A2A2FB97_9GAMM</name>
<evidence type="ECO:0000256" key="2">
    <source>
        <dbReference type="ARBA" id="ARBA00022741"/>
    </source>
</evidence>
<keyword evidence="6" id="KW-1185">Reference proteome</keyword>
<dbReference type="PANTHER" id="PTHR42711:SF15">
    <property type="entry name" value="ABC-TYPE MULTIDRUG TRANSPORT SYSTEM, ATPASE COMPONENT"/>
    <property type="match status" value="1"/>
</dbReference>
<dbReference type="PROSITE" id="PS00211">
    <property type="entry name" value="ABC_TRANSPORTER_1"/>
    <property type="match status" value="1"/>
</dbReference>
<dbReference type="SUPFAM" id="SSF52540">
    <property type="entry name" value="P-loop containing nucleoside triphosphate hydrolases"/>
    <property type="match status" value="1"/>
</dbReference>
<sequence>MSQAAIELQGLHKTYKGGQPALAGVDLSVPRGAFHGLLGPNGAGKSTLIGLMTGLVRLEAGSVRLFGHDPERDPVAARRRVGLVPQEVNFNSFEPINEIIETQAMYYGLPRRRARERTRVVLERVGLEERTTRKPWGLSGGMKRRLMLARALVHEPELLILDEPTAGLDVEARRDTWALLQELNTAGTTILMSSHYLEEMRDLCQTVAVLKEGRLIANDTPERLFGADAGSGTGDQGLETRFLRLLEGGEPEGEEKP</sequence>
<dbReference type="GO" id="GO:0005524">
    <property type="term" value="F:ATP binding"/>
    <property type="evidence" value="ECO:0007669"/>
    <property type="project" value="UniProtKB-KW"/>
</dbReference>
<dbReference type="AlphaFoldDB" id="A0A2A2FB97"/>
<dbReference type="SMART" id="SM00382">
    <property type="entry name" value="AAA"/>
    <property type="match status" value="1"/>
</dbReference>
<dbReference type="EMBL" id="NSKD01000001">
    <property type="protein sequence ID" value="PAU81823.1"/>
    <property type="molecule type" value="Genomic_DNA"/>
</dbReference>
<feature type="domain" description="ABC transporter" evidence="4">
    <location>
        <begin position="6"/>
        <end position="237"/>
    </location>
</feature>
<dbReference type="PROSITE" id="PS50893">
    <property type="entry name" value="ABC_TRANSPORTER_2"/>
    <property type="match status" value="1"/>
</dbReference>
<dbReference type="InterPro" id="IPR003593">
    <property type="entry name" value="AAA+_ATPase"/>
</dbReference>
<dbReference type="InterPro" id="IPR017871">
    <property type="entry name" value="ABC_transporter-like_CS"/>
</dbReference>
<evidence type="ECO:0000256" key="1">
    <source>
        <dbReference type="ARBA" id="ARBA00022448"/>
    </source>
</evidence>
<evidence type="ECO:0000313" key="5">
    <source>
        <dbReference type="EMBL" id="PAU81823.1"/>
    </source>
</evidence>
<dbReference type="InterPro" id="IPR050763">
    <property type="entry name" value="ABC_transporter_ATP-binding"/>
</dbReference>
<dbReference type="Gene3D" id="3.40.50.300">
    <property type="entry name" value="P-loop containing nucleotide triphosphate hydrolases"/>
    <property type="match status" value="1"/>
</dbReference>
<dbReference type="GO" id="GO:0016887">
    <property type="term" value="F:ATP hydrolysis activity"/>
    <property type="evidence" value="ECO:0007669"/>
    <property type="project" value="InterPro"/>
</dbReference>
<accession>A0A2A2FB97</accession>
<dbReference type="InterPro" id="IPR003439">
    <property type="entry name" value="ABC_transporter-like_ATP-bd"/>
</dbReference>
<dbReference type="CDD" id="cd03230">
    <property type="entry name" value="ABC_DR_subfamily_A"/>
    <property type="match status" value="1"/>
</dbReference>
<keyword evidence="3" id="KW-0067">ATP-binding</keyword>
<dbReference type="Pfam" id="PF00005">
    <property type="entry name" value="ABC_tran"/>
    <property type="match status" value="1"/>
</dbReference>
<dbReference type="InterPro" id="IPR027417">
    <property type="entry name" value="P-loop_NTPase"/>
</dbReference>